<evidence type="ECO:0000256" key="6">
    <source>
        <dbReference type="ARBA" id="ARBA00022490"/>
    </source>
</evidence>
<reference evidence="15 16" key="1">
    <citation type="submission" date="2022-05" db="EMBL/GenBank/DDBJ databases">
        <authorList>
            <consortium name="Genoscope - CEA"/>
            <person name="William W."/>
        </authorList>
    </citation>
    <scope>NUCLEOTIDE SEQUENCE [LARGE SCALE GENOMIC DNA]</scope>
</reference>
<evidence type="ECO:0000256" key="7">
    <source>
        <dbReference type="ARBA" id="ARBA00022787"/>
    </source>
</evidence>
<evidence type="ECO:0000256" key="12">
    <source>
        <dbReference type="ARBA" id="ARBA00032687"/>
    </source>
</evidence>
<comment type="caution">
    <text evidence="15">The sequence shown here is derived from an EMBL/GenBank/DDBJ whole genome shotgun (WGS) entry which is preliminary data.</text>
</comment>
<evidence type="ECO:0000256" key="9">
    <source>
        <dbReference type="ARBA" id="ARBA00023121"/>
    </source>
</evidence>
<dbReference type="PANTHER" id="PTHR21771:SF1">
    <property type="entry name" value="MITOCHONDRIA-EATING PROTEIN"/>
    <property type="match status" value="1"/>
</dbReference>
<evidence type="ECO:0000256" key="11">
    <source>
        <dbReference type="ARBA" id="ARBA00023136"/>
    </source>
</evidence>
<keyword evidence="7" id="KW-1000">Mitochondrion outer membrane</keyword>
<keyword evidence="8 13" id="KW-0175">Coiled coil</keyword>
<dbReference type="PANTHER" id="PTHR21771">
    <property type="entry name" value="MITOCHONDRIA-EATING PROTEIN-RELATED"/>
    <property type="match status" value="1"/>
</dbReference>
<dbReference type="Pfam" id="PF16026">
    <property type="entry name" value="MIEAP"/>
    <property type="match status" value="1"/>
</dbReference>
<name>A0ABN8MT51_9CNID</name>
<feature type="coiled-coil region" evidence="13">
    <location>
        <begin position="14"/>
        <end position="101"/>
    </location>
</feature>
<evidence type="ECO:0000256" key="1">
    <source>
        <dbReference type="ARBA" id="ARBA00004294"/>
    </source>
</evidence>
<evidence type="ECO:0000313" key="16">
    <source>
        <dbReference type="Proteomes" id="UP001159427"/>
    </source>
</evidence>
<evidence type="ECO:0000256" key="4">
    <source>
        <dbReference type="ARBA" id="ARBA00008233"/>
    </source>
</evidence>
<keyword evidence="10" id="KW-0496">Mitochondrion</keyword>
<comment type="subcellular location">
    <subcellularLocation>
        <location evidence="3">Cytoplasm</location>
    </subcellularLocation>
    <subcellularLocation>
        <location evidence="2">Mitochondrion matrix</location>
    </subcellularLocation>
    <subcellularLocation>
        <location evidence="1">Mitochondrion outer membrane</location>
    </subcellularLocation>
</comment>
<evidence type="ECO:0000313" key="15">
    <source>
        <dbReference type="EMBL" id="CAH3030756.1"/>
    </source>
</evidence>
<sequence length="357" mass="40781">MSSSRPGRAIRMDGDNLVQQAKDLTQAIEELIHENKDLKETLQKFQENKPLLTTDLREQDQTHNIHFSKMKELLTEKESEVESLQKRLAAMSEKKVNQNQRLTENTLSDNQQSDLEAEYTHLFKDGERADFIEFIQRKSQRAGPPSATENRAGASRLACFIFEVSYECALATRKNFANVSSSLLNSLINRAPSIAFIDKKKPVGLFPPDSSSQPGSMLVQEAMRELMVHVKETAKNHDLKKLIETVKNEAQKKLREEVLQSKAKKTGLILPPLPSYDEKSGKLAKYMDYCCRFSWRMVTQVPPLKLNYQSQQFDERSHVPGFESDKKQTSSSQIKCFLWPTLLDCEKRVIAKGEVLL</sequence>
<dbReference type="InterPro" id="IPR031981">
    <property type="entry name" value="MIEAP_C"/>
</dbReference>
<gene>
    <name evidence="15" type="ORF">PEVE_00038494</name>
</gene>
<evidence type="ECO:0000256" key="13">
    <source>
        <dbReference type="SAM" id="Coils"/>
    </source>
</evidence>
<organism evidence="15 16">
    <name type="scientific">Porites evermanni</name>
    <dbReference type="NCBI Taxonomy" id="104178"/>
    <lineage>
        <taxon>Eukaryota</taxon>
        <taxon>Metazoa</taxon>
        <taxon>Cnidaria</taxon>
        <taxon>Anthozoa</taxon>
        <taxon>Hexacorallia</taxon>
        <taxon>Scleractinia</taxon>
        <taxon>Fungiina</taxon>
        <taxon>Poritidae</taxon>
        <taxon>Porites</taxon>
    </lineage>
</organism>
<keyword evidence="9" id="KW-0446">Lipid-binding</keyword>
<dbReference type="EMBL" id="CALNXI010000654">
    <property type="protein sequence ID" value="CAH3030756.1"/>
    <property type="molecule type" value="Genomic_DNA"/>
</dbReference>
<evidence type="ECO:0000256" key="5">
    <source>
        <dbReference type="ARBA" id="ARBA00019863"/>
    </source>
</evidence>
<keyword evidence="16" id="KW-1185">Reference proteome</keyword>
<keyword evidence="11" id="KW-0472">Membrane</keyword>
<proteinExistence type="inferred from homology"/>
<evidence type="ECO:0000256" key="3">
    <source>
        <dbReference type="ARBA" id="ARBA00004496"/>
    </source>
</evidence>
<dbReference type="InterPro" id="IPR026169">
    <property type="entry name" value="MIEAP"/>
</dbReference>
<protein>
    <recommendedName>
        <fullName evidence="5">Mitochondria-eating protein</fullName>
    </recommendedName>
    <alternativeName>
        <fullName evidence="12">Spermatogenesis-associated protein 18</fullName>
    </alternativeName>
</protein>
<evidence type="ECO:0000259" key="14">
    <source>
        <dbReference type="Pfam" id="PF16026"/>
    </source>
</evidence>
<evidence type="ECO:0000256" key="10">
    <source>
        <dbReference type="ARBA" id="ARBA00023128"/>
    </source>
</evidence>
<dbReference type="Proteomes" id="UP001159427">
    <property type="component" value="Unassembled WGS sequence"/>
</dbReference>
<evidence type="ECO:0000256" key="2">
    <source>
        <dbReference type="ARBA" id="ARBA00004305"/>
    </source>
</evidence>
<keyword evidence="6" id="KW-0963">Cytoplasm</keyword>
<feature type="domain" description="Mitochondria-eating protein C-terminal" evidence="14">
    <location>
        <begin position="277"/>
        <end position="356"/>
    </location>
</feature>
<evidence type="ECO:0000256" key="8">
    <source>
        <dbReference type="ARBA" id="ARBA00023054"/>
    </source>
</evidence>
<comment type="similarity">
    <text evidence="4">Belongs to the MIEAP family.</text>
</comment>
<accession>A0ABN8MT51</accession>